<reference evidence="1" key="2">
    <citation type="journal article" date="2015" name="Fish Shellfish Immunol.">
        <title>Early steps in the European eel (Anguilla anguilla)-Vibrio vulnificus interaction in the gills: Role of the RtxA13 toxin.</title>
        <authorList>
            <person name="Callol A."/>
            <person name="Pajuelo D."/>
            <person name="Ebbesson L."/>
            <person name="Teles M."/>
            <person name="MacKenzie S."/>
            <person name="Amaro C."/>
        </authorList>
    </citation>
    <scope>NUCLEOTIDE SEQUENCE</scope>
</reference>
<protein>
    <submittedName>
        <fullName evidence="1">Uncharacterized protein</fullName>
    </submittedName>
</protein>
<dbReference type="AlphaFoldDB" id="A0A0E9UI80"/>
<dbReference type="EMBL" id="GBXM01043617">
    <property type="protein sequence ID" value="JAH64960.1"/>
    <property type="molecule type" value="Transcribed_RNA"/>
</dbReference>
<evidence type="ECO:0000313" key="1">
    <source>
        <dbReference type="EMBL" id="JAH64960.1"/>
    </source>
</evidence>
<accession>A0A0E9UI80</accession>
<proteinExistence type="predicted"/>
<name>A0A0E9UI80_ANGAN</name>
<sequence>MIHVAKPGKCTSGLLRCKSVLVSYTVDIPQLNDS</sequence>
<organism evidence="1">
    <name type="scientific">Anguilla anguilla</name>
    <name type="common">European freshwater eel</name>
    <name type="synonym">Muraena anguilla</name>
    <dbReference type="NCBI Taxonomy" id="7936"/>
    <lineage>
        <taxon>Eukaryota</taxon>
        <taxon>Metazoa</taxon>
        <taxon>Chordata</taxon>
        <taxon>Craniata</taxon>
        <taxon>Vertebrata</taxon>
        <taxon>Euteleostomi</taxon>
        <taxon>Actinopterygii</taxon>
        <taxon>Neopterygii</taxon>
        <taxon>Teleostei</taxon>
        <taxon>Anguilliformes</taxon>
        <taxon>Anguillidae</taxon>
        <taxon>Anguilla</taxon>
    </lineage>
</organism>
<reference evidence="1" key="1">
    <citation type="submission" date="2014-11" db="EMBL/GenBank/DDBJ databases">
        <authorList>
            <person name="Amaro Gonzalez C."/>
        </authorList>
    </citation>
    <scope>NUCLEOTIDE SEQUENCE</scope>
</reference>